<proteinExistence type="predicted"/>
<accession>A0A8X6KGW7</accession>
<dbReference type="AlphaFoldDB" id="A0A8X6KGW7"/>
<feature type="region of interest" description="Disordered" evidence="1">
    <location>
        <begin position="83"/>
        <end position="119"/>
    </location>
</feature>
<comment type="caution">
    <text evidence="2">The sequence shown here is derived from an EMBL/GenBank/DDBJ whole genome shotgun (WGS) entry which is preliminary data.</text>
</comment>
<name>A0A8X6KGW7_TRICU</name>
<organism evidence="2 3">
    <name type="scientific">Trichonephila clavata</name>
    <name type="common">Joro spider</name>
    <name type="synonym">Nephila clavata</name>
    <dbReference type="NCBI Taxonomy" id="2740835"/>
    <lineage>
        <taxon>Eukaryota</taxon>
        <taxon>Metazoa</taxon>
        <taxon>Ecdysozoa</taxon>
        <taxon>Arthropoda</taxon>
        <taxon>Chelicerata</taxon>
        <taxon>Arachnida</taxon>
        <taxon>Araneae</taxon>
        <taxon>Araneomorphae</taxon>
        <taxon>Entelegynae</taxon>
        <taxon>Araneoidea</taxon>
        <taxon>Nephilidae</taxon>
        <taxon>Trichonephila</taxon>
    </lineage>
</organism>
<dbReference type="OrthoDB" id="10300687at2759"/>
<feature type="compositionally biased region" description="Basic residues" evidence="1">
    <location>
        <begin position="110"/>
        <end position="119"/>
    </location>
</feature>
<keyword evidence="3" id="KW-1185">Reference proteome</keyword>
<feature type="compositionally biased region" description="Polar residues" evidence="1">
    <location>
        <begin position="99"/>
        <end position="108"/>
    </location>
</feature>
<gene>
    <name evidence="2" type="primary">NCL1_13068</name>
    <name evidence="2" type="ORF">TNCT_126991</name>
</gene>
<sequence length="119" mass="13532">MENNYYSSRRGLLTEIYQVPPRSLVGYVWDMSTSQRLRSGRQEGYYYCNHRQRSKNKTQTANYAMTDASGIVVLSPVPTGLSPPQFVWPSSDDPPVSPLYQQPSTSLPTGKRRGGREER</sequence>
<dbReference type="EMBL" id="BMAO01030982">
    <property type="protein sequence ID" value="GFQ71553.1"/>
    <property type="molecule type" value="Genomic_DNA"/>
</dbReference>
<evidence type="ECO:0000313" key="3">
    <source>
        <dbReference type="Proteomes" id="UP000887116"/>
    </source>
</evidence>
<dbReference type="Proteomes" id="UP000887116">
    <property type="component" value="Unassembled WGS sequence"/>
</dbReference>
<protein>
    <submittedName>
        <fullName evidence="2">Uncharacterized protein</fullName>
    </submittedName>
</protein>
<evidence type="ECO:0000313" key="2">
    <source>
        <dbReference type="EMBL" id="GFQ71553.1"/>
    </source>
</evidence>
<evidence type="ECO:0000256" key="1">
    <source>
        <dbReference type="SAM" id="MobiDB-lite"/>
    </source>
</evidence>
<reference evidence="2" key="1">
    <citation type="submission" date="2020-07" db="EMBL/GenBank/DDBJ databases">
        <title>Multicomponent nature underlies the extraordinary mechanical properties of spider dragline silk.</title>
        <authorList>
            <person name="Kono N."/>
            <person name="Nakamura H."/>
            <person name="Mori M."/>
            <person name="Yoshida Y."/>
            <person name="Ohtoshi R."/>
            <person name="Malay A.D."/>
            <person name="Moran D.A.P."/>
            <person name="Tomita M."/>
            <person name="Numata K."/>
            <person name="Arakawa K."/>
        </authorList>
    </citation>
    <scope>NUCLEOTIDE SEQUENCE</scope>
</reference>